<dbReference type="AlphaFoldDB" id="A0A7G8P6G0"/>
<dbReference type="EMBL" id="CP059893">
    <property type="protein sequence ID" value="QNJ89926.1"/>
    <property type="molecule type" value="Genomic_DNA"/>
</dbReference>
<name>A0A7G8P6G0_9MYCO</name>
<dbReference type="Proteomes" id="UP000515498">
    <property type="component" value="Plasmid unnamed2"/>
</dbReference>
<evidence type="ECO:0000313" key="2">
    <source>
        <dbReference type="Proteomes" id="UP000515498"/>
    </source>
</evidence>
<accession>A0A7G8P6G0</accession>
<protein>
    <submittedName>
        <fullName evidence="1">Uncharacterized protein</fullName>
    </submittedName>
</protein>
<organism evidence="1 2">
    <name type="scientific">Mycolicibacterium fluoranthenivorans</name>
    <dbReference type="NCBI Taxonomy" id="258505"/>
    <lineage>
        <taxon>Bacteria</taxon>
        <taxon>Bacillati</taxon>
        <taxon>Actinomycetota</taxon>
        <taxon>Actinomycetes</taxon>
        <taxon>Mycobacteriales</taxon>
        <taxon>Mycobacteriaceae</taxon>
        <taxon>Mycolicibacterium</taxon>
    </lineage>
</organism>
<dbReference type="RefSeq" id="WP_187095078.1">
    <property type="nucleotide sequence ID" value="NZ_CP059893.1"/>
</dbReference>
<proteinExistence type="predicted"/>
<reference evidence="1 2" key="1">
    <citation type="submission" date="2020-07" db="EMBL/GenBank/DDBJ databases">
        <title>Draft genome sequence of four isobutane-metabolizing strains capable of cometabolically degrading diverse ether contaminants.</title>
        <authorList>
            <person name="Chen W."/>
            <person name="Faulkner N."/>
            <person name="Smith C."/>
            <person name="Hyman M."/>
        </authorList>
    </citation>
    <scope>NUCLEOTIDE SEQUENCE [LARGE SCALE GENOMIC DNA]</scope>
    <source>
        <strain evidence="1 2">2A</strain>
        <plasmid evidence="1 2">unnamed2</plasmid>
    </source>
</reference>
<keyword evidence="1" id="KW-0614">Plasmid</keyword>
<sequence length="87" mass="9748">MHLEFVPTDAPDRDDPDIQFGVAPEQITTELLELCEQFLRQASPLVHTELRQFLTEQGYHPAALGWFIDALGFTTLHRTAPDGGASR</sequence>
<geneLocation type="plasmid" evidence="1 2">
    <name>unnamed2</name>
</geneLocation>
<evidence type="ECO:0000313" key="1">
    <source>
        <dbReference type="EMBL" id="QNJ89926.1"/>
    </source>
</evidence>
<dbReference type="KEGG" id="mflu:HZU40_00205"/>
<gene>
    <name evidence="1" type="ORF">HZU40_00205</name>
</gene>